<dbReference type="CDD" id="cd00312">
    <property type="entry name" value="Esterase_lipase"/>
    <property type="match status" value="1"/>
</dbReference>
<dbReference type="PANTHER" id="PTHR43918:SF11">
    <property type="entry name" value="ACETYLCHOLINESTERASE"/>
    <property type="match status" value="1"/>
</dbReference>
<dbReference type="Pfam" id="PF00135">
    <property type="entry name" value="COesterase"/>
    <property type="match status" value="2"/>
</dbReference>
<evidence type="ECO:0000256" key="16">
    <source>
        <dbReference type="ARBA" id="ARBA00034103"/>
    </source>
</evidence>
<keyword evidence="12" id="KW-0770">Synapse</keyword>
<dbReference type="GO" id="GO:0042166">
    <property type="term" value="F:acetylcholine binding"/>
    <property type="evidence" value="ECO:0007669"/>
    <property type="project" value="Ensembl"/>
</dbReference>
<feature type="active site" description="Charge relay system" evidence="17">
    <location>
        <position position="521"/>
    </location>
</feature>
<evidence type="ECO:0000256" key="13">
    <source>
        <dbReference type="ARBA" id="ARBA00023136"/>
    </source>
</evidence>
<dbReference type="EC" id="3.1.1.7" evidence="4"/>
<dbReference type="GeneTree" id="ENSGT00940000157637"/>
<keyword evidence="6" id="KW-1003">Cell membrane</keyword>
<evidence type="ECO:0000256" key="4">
    <source>
        <dbReference type="ARBA" id="ARBA00013276"/>
    </source>
</evidence>
<dbReference type="PRINTS" id="PR00878">
    <property type="entry name" value="CHOLNESTRASE"/>
</dbReference>
<reference evidence="22" key="1">
    <citation type="submission" date="2025-08" db="UniProtKB">
        <authorList>
            <consortium name="Ensembl"/>
        </authorList>
    </citation>
    <scope>IDENTIFICATION</scope>
    <source>
        <strain evidence="22">broiler</strain>
    </source>
</reference>
<evidence type="ECO:0000256" key="12">
    <source>
        <dbReference type="ARBA" id="ARBA00023018"/>
    </source>
</evidence>
<dbReference type="PROSITE" id="PS00122">
    <property type="entry name" value="CARBOXYLESTERASE_B_1"/>
    <property type="match status" value="1"/>
</dbReference>
<dbReference type="InterPro" id="IPR029058">
    <property type="entry name" value="AB_hydrolase_fold"/>
</dbReference>
<keyword evidence="7" id="KW-0719">Serine esterase</keyword>
<evidence type="ECO:0000259" key="20">
    <source>
        <dbReference type="Pfam" id="PF00135"/>
    </source>
</evidence>
<comment type="subcellular location">
    <subcellularLocation>
        <location evidence="1">Cell membrane</location>
        <topology evidence="1">Peripheral membrane protein</topology>
    </subcellularLocation>
    <subcellularLocation>
        <location evidence="2">Secreted</location>
    </subcellularLocation>
    <subcellularLocation>
        <location evidence="16">Synapse</location>
    </subcellularLocation>
</comment>
<dbReference type="AlphaFoldDB" id="A0A8V0X5B8"/>
<dbReference type="SUPFAM" id="SSF53474">
    <property type="entry name" value="alpha/beta-Hydrolases"/>
    <property type="match status" value="2"/>
</dbReference>
<feature type="active site" description="Charge relay system" evidence="17">
    <location>
        <position position="633"/>
    </location>
</feature>
<evidence type="ECO:0000256" key="18">
    <source>
        <dbReference type="SAM" id="MobiDB-lite"/>
    </source>
</evidence>
<dbReference type="GO" id="GO:0006581">
    <property type="term" value="P:acetylcholine catabolic process"/>
    <property type="evidence" value="ECO:0000318"/>
    <property type="project" value="GO_Central"/>
</dbReference>
<evidence type="ECO:0000256" key="17">
    <source>
        <dbReference type="PIRSR" id="PIRSR600997-1"/>
    </source>
</evidence>
<evidence type="ECO:0000256" key="14">
    <source>
        <dbReference type="ARBA" id="ARBA00023157"/>
    </source>
</evidence>
<feature type="domain" description="Acetylcholinesterase tetramerisation" evidence="21">
    <location>
        <begin position="731"/>
        <end position="764"/>
    </location>
</feature>
<dbReference type="GO" id="GO:0017171">
    <property type="term" value="F:serine hydrolase activity"/>
    <property type="evidence" value="ECO:0007669"/>
    <property type="project" value="Ensembl"/>
</dbReference>
<name>A0A8V0X5B8_CHICK</name>
<evidence type="ECO:0000256" key="15">
    <source>
        <dbReference type="ARBA" id="ARBA00023180"/>
    </source>
</evidence>
<feature type="domain" description="Carboxylesterase type B" evidence="20">
    <location>
        <begin position="30"/>
        <end position="335"/>
    </location>
</feature>
<dbReference type="GO" id="GO:0005518">
    <property type="term" value="F:collagen binding"/>
    <property type="evidence" value="ECO:0007669"/>
    <property type="project" value="Ensembl"/>
</dbReference>
<dbReference type="GO" id="GO:0003990">
    <property type="term" value="F:acetylcholinesterase activity"/>
    <property type="evidence" value="ECO:0000318"/>
    <property type="project" value="GO_Central"/>
</dbReference>
<evidence type="ECO:0000256" key="19">
    <source>
        <dbReference type="SAM" id="SignalP"/>
    </source>
</evidence>
<evidence type="ECO:0000256" key="11">
    <source>
        <dbReference type="ARBA" id="ARBA00022867"/>
    </source>
</evidence>
<dbReference type="GO" id="GO:0005886">
    <property type="term" value="C:plasma membrane"/>
    <property type="evidence" value="ECO:0000318"/>
    <property type="project" value="GO_Central"/>
</dbReference>
<dbReference type="FunFam" id="3.40.50.1820:FF:001117">
    <property type="entry name" value="Acetylcholinesterase"/>
    <property type="match status" value="1"/>
</dbReference>
<keyword evidence="8" id="KW-0964">Secreted</keyword>
<reference evidence="22" key="2">
    <citation type="submission" date="2025-09" db="UniProtKB">
        <authorList>
            <consortium name="Ensembl"/>
        </authorList>
    </citation>
    <scope>IDENTIFICATION</scope>
    <source>
        <strain evidence="22">broiler</strain>
    </source>
</reference>
<evidence type="ECO:0000256" key="8">
    <source>
        <dbReference type="ARBA" id="ARBA00022525"/>
    </source>
</evidence>
<evidence type="ECO:0000256" key="1">
    <source>
        <dbReference type="ARBA" id="ARBA00004202"/>
    </source>
</evidence>
<feature type="active site" description="Acyl-ester intermediate" evidence="17">
    <location>
        <position position="228"/>
    </location>
</feature>
<evidence type="ECO:0000256" key="7">
    <source>
        <dbReference type="ARBA" id="ARBA00022487"/>
    </source>
</evidence>
<dbReference type="GO" id="GO:0005794">
    <property type="term" value="C:Golgi apparatus"/>
    <property type="evidence" value="ECO:0007669"/>
    <property type="project" value="Ensembl"/>
</dbReference>
<dbReference type="InterPro" id="IPR000997">
    <property type="entry name" value="Cholinesterase"/>
</dbReference>
<keyword evidence="13" id="KW-0472">Membrane</keyword>
<dbReference type="GO" id="GO:0005615">
    <property type="term" value="C:extracellular space"/>
    <property type="evidence" value="ECO:0000318"/>
    <property type="project" value="GO_Central"/>
</dbReference>
<dbReference type="InterPro" id="IPR019826">
    <property type="entry name" value="Carboxylesterase_B_AS"/>
</dbReference>
<dbReference type="GO" id="GO:0045202">
    <property type="term" value="C:synapse"/>
    <property type="evidence" value="ECO:0007669"/>
    <property type="project" value="UniProtKB-SubCell"/>
</dbReference>
<dbReference type="Ensembl" id="ENSGALT00010000941.1">
    <property type="protein sequence ID" value="ENSGALP00010000502.1"/>
    <property type="gene ID" value="ENSGALG00010000453.1"/>
</dbReference>
<evidence type="ECO:0000256" key="6">
    <source>
        <dbReference type="ARBA" id="ARBA00022475"/>
    </source>
</evidence>
<accession>A0A8V0X5B8</accession>
<dbReference type="PANTHER" id="PTHR43918">
    <property type="entry name" value="ACETYLCHOLINESTERASE"/>
    <property type="match status" value="1"/>
</dbReference>
<evidence type="ECO:0000259" key="21">
    <source>
        <dbReference type="Pfam" id="PF08674"/>
    </source>
</evidence>
<dbReference type="GO" id="GO:0007155">
    <property type="term" value="P:cell adhesion"/>
    <property type="evidence" value="ECO:0007669"/>
    <property type="project" value="Ensembl"/>
</dbReference>
<dbReference type="GO" id="GO:0043236">
    <property type="term" value="F:laminin binding"/>
    <property type="evidence" value="ECO:0007669"/>
    <property type="project" value="Ensembl"/>
</dbReference>
<dbReference type="GO" id="GO:0002076">
    <property type="term" value="P:osteoblast development"/>
    <property type="evidence" value="ECO:0007669"/>
    <property type="project" value="Ensembl"/>
</dbReference>
<dbReference type="GO" id="GO:0019695">
    <property type="term" value="P:choline metabolic process"/>
    <property type="evidence" value="ECO:0000318"/>
    <property type="project" value="GO_Central"/>
</dbReference>
<keyword evidence="9 19" id="KW-0732">Signal</keyword>
<dbReference type="InterPro" id="IPR002018">
    <property type="entry name" value="CarbesteraseB"/>
</dbReference>
<comment type="similarity">
    <text evidence="3">Belongs to the type-B carboxylesterase/lipase family.</text>
</comment>
<evidence type="ECO:0000256" key="10">
    <source>
        <dbReference type="ARBA" id="ARBA00022801"/>
    </source>
</evidence>
<evidence type="ECO:0000313" key="23">
    <source>
        <dbReference type="Proteomes" id="UP000000539"/>
    </source>
</evidence>
<feature type="region of interest" description="Disordered" evidence="18">
    <location>
        <begin position="406"/>
        <end position="505"/>
    </location>
</feature>
<dbReference type="InterPro" id="IPR019819">
    <property type="entry name" value="Carboxylesterase_B_CS"/>
</dbReference>
<feature type="signal peptide" evidence="19">
    <location>
        <begin position="1"/>
        <end position="19"/>
    </location>
</feature>
<keyword evidence="10" id="KW-0378">Hydrolase</keyword>
<dbReference type="GO" id="GO:0042803">
    <property type="term" value="F:protein homodimerization activity"/>
    <property type="evidence" value="ECO:0007669"/>
    <property type="project" value="Ensembl"/>
</dbReference>
<evidence type="ECO:0000256" key="5">
    <source>
        <dbReference type="ARBA" id="ARBA00020419"/>
    </source>
</evidence>
<keyword evidence="11" id="KW-0531">Neurotransmitter degradation</keyword>
<protein>
    <recommendedName>
        <fullName evidence="5">Acetylcholinesterase</fullName>
        <ecNumber evidence="4">3.1.1.7</ecNumber>
    </recommendedName>
</protein>
<keyword evidence="15" id="KW-0325">Glycoprotein</keyword>
<evidence type="ECO:0000256" key="3">
    <source>
        <dbReference type="ARBA" id="ARBA00005964"/>
    </source>
</evidence>
<dbReference type="Gene3D" id="3.40.50.1820">
    <property type="entry name" value="alpha/beta hydrolase"/>
    <property type="match status" value="2"/>
</dbReference>
<sequence>MAPLFLLLLLLLSPSPTSAHPDFAYSAPNRPEVRTTTGSVRGLLIPAGPSGSTAAAFLGIPFAVPPLGPLRFRPPLPIPTPWTGIRDADSQPFACYQMVDTTFPGFQGSEMWNPNREMSEDCLYLNVWTPKRRPYRAPVLVWIYGGGFYSGSVSLDVYDGRYLAAAEEAVVVSMNYRVGSLGFLALAGHRDAPGNVGLWDQRLALQWVRDNAEAFGGDPDLITLFGESAGAASVGFHLLSPHSKGLFRRAVLQSGSPNGPWATIGAAEGRRRAAALGRAVGCPYGNETEFLGCLRGKEAAELLEGEGVVMPPQSVFRFAFVPVVDGDFVVDSPDVALWGDYGVKGGEGGHGVEGGDGGYGVKGGDGVKGGYGGGYGARGVREGDGDRGYGVKEGLREGYGVKEGYGVEGDGVNAYGARVPPRTHRDETPPDAYGAKGSADAYGAKAAPRPHRDETSPDAYGAKMPPRPHRDETSPDAYGAKMPPRPHRDEASPDTYGAKMPPRPHRAGGEVEVLLGAVRDEGSYFLVYGVPGFGKDNESLISREEFLGGVRMGVPQATELAAEAVVLHYTDWLDADNPVKNREALDDIVGDHNVVCPLMAFAQRWAQGGKVYAYLFDHRSSTLLWPSWMGVPHGYEIEFVFGLPLEPRNNYTREEVELSRRIMRYWGNFARTGDPNGGVGGPRWPPYTPSGQRYAHLNARPLSVGHGLRTQICAFWTRFLPKLLNATGPPEDAEREWRLEFHRWSSYMGRWRTQFEHYSRQQPCATL</sequence>
<dbReference type="InterPro" id="IPR050654">
    <property type="entry name" value="AChE-related_enzymes"/>
</dbReference>
<feature type="domain" description="Carboxylesterase type B" evidence="20">
    <location>
        <begin position="509"/>
        <end position="716"/>
    </location>
</feature>
<organism evidence="22 23">
    <name type="scientific">Gallus gallus</name>
    <name type="common">Chicken</name>
    <dbReference type="NCBI Taxonomy" id="9031"/>
    <lineage>
        <taxon>Eukaryota</taxon>
        <taxon>Metazoa</taxon>
        <taxon>Chordata</taxon>
        <taxon>Craniata</taxon>
        <taxon>Vertebrata</taxon>
        <taxon>Euteleostomi</taxon>
        <taxon>Archelosauria</taxon>
        <taxon>Archosauria</taxon>
        <taxon>Dinosauria</taxon>
        <taxon>Saurischia</taxon>
        <taxon>Theropoda</taxon>
        <taxon>Coelurosauria</taxon>
        <taxon>Aves</taxon>
        <taxon>Neognathae</taxon>
        <taxon>Galloanserae</taxon>
        <taxon>Galliformes</taxon>
        <taxon>Phasianidae</taxon>
        <taxon>Phasianinae</taxon>
        <taxon>Gallus</taxon>
    </lineage>
</organism>
<dbReference type="GO" id="GO:0048471">
    <property type="term" value="C:perinuclear region of cytoplasm"/>
    <property type="evidence" value="ECO:0007669"/>
    <property type="project" value="Ensembl"/>
</dbReference>
<feature type="chain" id="PRO_5036457972" description="Acetylcholinesterase" evidence="19">
    <location>
        <begin position="20"/>
        <end position="767"/>
    </location>
</feature>
<dbReference type="Pfam" id="PF08674">
    <property type="entry name" value="AChE_tetra"/>
    <property type="match status" value="1"/>
</dbReference>
<evidence type="ECO:0000256" key="9">
    <source>
        <dbReference type="ARBA" id="ARBA00022729"/>
    </source>
</evidence>
<keyword evidence="14" id="KW-1015">Disulfide bond</keyword>
<keyword evidence="23" id="KW-1185">Reference proteome</keyword>
<evidence type="ECO:0000256" key="2">
    <source>
        <dbReference type="ARBA" id="ARBA00004613"/>
    </source>
</evidence>
<dbReference type="GlyGen" id="A0A8V0X5B8">
    <property type="glycosylation" value="1 site"/>
</dbReference>
<dbReference type="Proteomes" id="UP000000539">
    <property type="component" value="Unassembled WGS sequence"/>
</dbReference>
<dbReference type="PROSITE" id="PS00941">
    <property type="entry name" value="CARBOXYLESTERASE_B_2"/>
    <property type="match status" value="1"/>
</dbReference>
<evidence type="ECO:0000313" key="22">
    <source>
        <dbReference type="Ensembl" id="ENSGALP00010000502.1"/>
    </source>
</evidence>
<proteinExistence type="inferred from homology"/>
<dbReference type="InterPro" id="IPR014788">
    <property type="entry name" value="AChE_tetra"/>
</dbReference>